<dbReference type="InterPro" id="IPR001005">
    <property type="entry name" value="SANT/Myb"/>
</dbReference>
<dbReference type="Gene3D" id="1.10.287.110">
    <property type="entry name" value="DnaJ domain"/>
    <property type="match status" value="1"/>
</dbReference>
<dbReference type="GeneID" id="108568637"/>
<protein>
    <submittedName>
        <fullName evidence="13">Uncharacterized protein F54F2.9</fullName>
    </submittedName>
</protein>
<feature type="domain" description="SANT" evidence="11">
    <location>
        <begin position="346"/>
        <end position="401"/>
    </location>
</feature>
<organism evidence="12 13">
    <name type="scientific">Nicrophorus vespilloides</name>
    <name type="common">Boreal carrion beetle</name>
    <dbReference type="NCBI Taxonomy" id="110193"/>
    <lineage>
        <taxon>Eukaryota</taxon>
        <taxon>Metazoa</taxon>
        <taxon>Ecdysozoa</taxon>
        <taxon>Arthropoda</taxon>
        <taxon>Hexapoda</taxon>
        <taxon>Insecta</taxon>
        <taxon>Pterygota</taxon>
        <taxon>Neoptera</taxon>
        <taxon>Endopterygota</taxon>
        <taxon>Coleoptera</taxon>
        <taxon>Polyphaga</taxon>
        <taxon>Staphyliniformia</taxon>
        <taxon>Silphidae</taxon>
        <taxon>Nicrophorinae</taxon>
        <taxon>Nicrophorus</taxon>
    </lineage>
</organism>
<dbReference type="PRINTS" id="PR00625">
    <property type="entry name" value="JDOMAIN"/>
</dbReference>
<dbReference type="PROSITE" id="PS51293">
    <property type="entry name" value="SANT"/>
    <property type="match status" value="1"/>
</dbReference>
<gene>
    <name evidence="13" type="primary">LOC108568637</name>
</gene>
<reference evidence="13" key="1">
    <citation type="submission" date="2025-08" db="UniProtKB">
        <authorList>
            <consortium name="RefSeq"/>
        </authorList>
    </citation>
    <scope>IDENTIFICATION</scope>
    <source>
        <tissue evidence="13">Whole Larva</tissue>
    </source>
</reference>
<evidence type="ECO:0000259" key="11">
    <source>
        <dbReference type="PROSITE" id="PS51293"/>
    </source>
</evidence>
<evidence type="ECO:0000256" key="4">
    <source>
        <dbReference type="ARBA" id="ARBA00022989"/>
    </source>
</evidence>
<evidence type="ECO:0000313" key="13">
    <source>
        <dbReference type="RefSeq" id="XP_017785330.1"/>
    </source>
</evidence>
<evidence type="ECO:0000256" key="3">
    <source>
        <dbReference type="ARBA" id="ARBA00022729"/>
    </source>
</evidence>
<dbReference type="CDD" id="cd06257">
    <property type="entry name" value="DnaJ"/>
    <property type="match status" value="1"/>
</dbReference>
<feature type="transmembrane region" description="Helical" evidence="7">
    <location>
        <begin position="123"/>
        <end position="144"/>
    </location>
</feature>
<feature type="domain" description="Myb-like" evidence="10">
    <location>
        <begin position="351"/>
        <end position="397"/>
    </location>
</feature>
<dbReference type="Pfam" id="PF00249">
    <property type="entry name" value="Myb_DNA-binding"/>
    <property type="match status" value="1"/>
</dbReference>
<comment type="subcellular location">
    <subcellularLocation>
        <location evidence="6">Endomembrane system</location>
        <topology evidence="6">Single-pass membrane protein</topology>
    </subcellularLocation>
    <subcellularLocation>
        <location evidence="1">Nucleus</location>
    </subcellularLocation>
</comment>
<sequence length="406" mass="47165">MKTFIFVVLLISSACAWDSEQLEVFDVVEEVKENFYEMLNITKDAETSKIRSAFRRLSVLWHPDKNLNEDTSEKFRNLVSVYEVLKDLKKRAYYDEVLVNGLPNWKSAMYYYRRVRKMGIIEGYLIVLFLCTIIQYICAWASYFEKKYTQEQLLKKKKTKKNQTPQLDPSEEILKPSMLNTLPIQIPKVMYKMIISLPELVILLKTVMAEKMAKEDIVESEDEHVQESKPKRKKQGFIIPEGPNFEIKKTRASVNKESATATPVSGGFWSDDDLAELIQLVKKYPGGTPKRWEVIAESINRTVAEVTFMANRMKTNGYRLPNTAEEAEIEEKVKQKTKGGKLGGAVDEAVWSQHEQKMLEDALAKYPKRVTDRWDRVAEMVPTKTKEECILRFKFLVESIKKQKEQ</sequence>
<dbReference type="PROSITE" id="PS50076">
    <property type="entry name" value="DNAJ_2"/>
    <property type="match status" value="1"/>
</dbReference>
<dbReference type="InterPro" id="IPR036869">
    <property type="entry name" value="J_dom_sf"/>
</dbReference>
<accession>A0ABM1NET0</accession>
<evidence type="ECO:0000313" key="12">
    <source>
        <dbReference type="Proteomes" id="UP000695000"/>
    </source>
</evidence>
<dbReference type="CDD" id="cd00167">
    <property type="entry name" value="SANT"/>
    <property type="match status" value="2"/>
</dbReference>
<dbReference type="Proteomes" id="UP000695000">
    <property type="component" value="Unplaced"/>
</dbReference>
<dbReference type="InterPro" id="IPR052606">
    <property type="entry name" value="DnaJ_domain_protein"/>
</dbReference>
<dbReference type="InterPro" id="IPR001623">
    <property type="entry name" value="DnaJ_domain"/>
</dbReference>
<feature type="domain" description="J" evidence="9">
    <location>
        <begin position="34"/>
        <end position="98"/>
    </location>
</feature>
<keyword evidence="12" id="KW-1185">Reference proteome</keyword>
<keyword evidence="4 7" id="KW-1133">Transmembrane helix</keyword>
<dbReference type="SMART" id="SM00717">
    <property type="entry name" value="SANT"/>
    <property type="match status" value="2"/>
</dbReference>
<keyword evidence="5 7" id="KW-0472">Membrane</keyword>
<feature type="signal peptide" evidence="8">
    <location>
        <begin position="1"/>
        <end position="16"/>
    </location>
</feature>
<dbReference type="PROSITE" id="PS50090">
    <property type="entry name" value="MYB_LIKE"/>
    <property type="match status" value="1"/>
</dbReference>
<keyword evidence="3 8" id="KW-0732">Signal</keyword>
<dbReference type="SMART" id="SM00271">
    <property type="entry name" value="DnaJ"/>
    <property type="match status" value="1"/>
</dbReference>
<evidence type="ECO:0000256" key="7">
    <source>
        <dbReference type="SAM" id="Phobius"/>
    </source>
</evidence>
<dbReference type="PROSITE" id="PS00636">
    <property type="entry name" value="DNAJ_1"/>
    <property type="match status" value="1"/>
</dbReference>
<name>A0ABM1NET0_NICVS</name>
<dbReference type="Pfam" id="PF23082">
    <property type="entry name" value="Myb_DNA-binding_2"/>
    <property type="match status" value="1"/>
</dbReference>
<dbReference type="RefSeq" id="XP_017785330.1">
    <property type="nucleotide sequence ID" value="XM_017929841.1"/>
</dbReference>
<evidence type="ECO:0000256" key="8">
    <source>
        <dbReference type="SAM" id="SignalP"/>
    </source>
</evidence>
<dbReference type="InterPro" id="IPR009057">
    <property type="entry name" value="Homeodomain-like_sf"/>
</dbReference>
<keyword evidence="2 7" id="KW-0812">Transmembrane</keyword>
<evidence type="ECO:0000256" key="1">
    <source>
        <dbReference type="ARBA" id="ARBA00004123"/>
    </source>
</evidence>
<proteinExistence type="predicted"/>
<feature type="chain" id="PRO_5046294420" evidence="8">
    <location>
        <begin position="17"/>
        <end position="406"/>
    </location>
</feature>
<dbReference type="PANTHER" id="PTHR44653:SF2">
    <property type="entry name" value="DNAJ HOMOLOG SUBFAMILY C MEMBER 1"/>
    <property type="match status" value="1"/>
</dbReference>
<dbReference type="SUPFAM" id="SSF46689">
    <property type="entry name" value="Homeodomain-like"/>
    <property type="match status" value="2"/>
</dbReference>
<evidence type="ECO:0000256" key="6">
    <source>
        <dbReference type="ARBA" id="ARBA00037847"/>
    </source>
</evidence>
<dbReference type="InterPro" id="IPR018253">
    <property type="entry name" value="DnaJ_domain_CS"/>
</dbReference>
<evidence type="ECO:0000256" key="5">
    <source>
        <dbReference type="ARBA" id="ARBA00023136"/>
    </source>
</evidence>
<evidence type="ECO:0000259" key="10">
    <source>
        <dbReference type="PROSITE" id="PS50090"/>
    </source>
</evidence>
<dbReference type="Pfam" id="PF00226">
    <property type="entry name" value="DnaJ"/>
    <property type="match status" value="1"/>
</dbReference>
<dbReference type="PANTHER" id="PTHR44653">
    <property type="entry name" value="DNAJ HOMOLOG SUBFAMILY C MEMBER 1"/>
    <property type="match status" value="1"/>
</dbReference>
<dbReference type="SUPFAM" id="SSF46565">
    <property type="entry name" value="Chaperone J-domain"/>
    <property type="match status" value="1"/>
</dbReference>
<evidence type="ECO:0000256" key="2">
    <source>
        <dbReference type="ARBA" id="ARBA00022692"/>
    </source>
</evidence>
<dbReference type="InterPro" id="IPR017884">
    <property type="entry name" value="SANT_dom"/>
</dbReference>
<evidence type="ECO:0000259" key="9">
    <source>
        <dbReference type="PROSITE" id="PS50076"/>
    </source>
</evidence>
<dbReference type="PROSITE" id="PS51257">
    <property type="entry name" value="PROKAR_LIPOPROTEIN"/>
    <property type="match status" value="1"/>
</dbReference>
<dbReference type="Gene3D" id="1.10.10.60">
    <property type="entry name" value="Homeodomain-like"/>
    <property type="match status" value="2"/>
</dbReference>